<name>D4F1Q6_EDWTA</name>
<dbReference type="AlphaFoldDB" id="D4F1Q6"/>
<dbReference type="Proteomes" id="UP000003692">
    <property type="component" value="Unassembled WGS sequence"/>
</dbReference>
<comment type="caution">
    <text evidence="1">The sequence shown here is derived from an EMBL/GenBank/DDBJ whole genome shotgun (WGS) entry which is preliminary data.</text>
</comment>
<dbReference type="HOGENOM" id="CLU_2860592_0_0_6"/>
<protein>
    <submittedName>
        <fullName evidence="1">Uncharacterized protein</fullName>
    </submittedName>
</protein>
<accession>D4F1Q6</accession>
<proteinExistence type="predicted"/>
<sequence length="64" mass="7756">MYAKKESGCVASSPRRDVARITYNHHDYYFYNSVRCALAGCTPREKHNRRRYFYLIEFIELIFK</sequence>
<gene>
    <name evidence="1" type="ORF">EDWATA_00649</name>
</gene>
<reference evidence="1 2" key="1">
    <citation type="submission" date="2010-02" db="EMBL/GenBank/DDBJ databases">
        <authorList>
            <person name="Weinstock G."/>
            <person name="Sodergren E."/>
            <person name="Clifton S."/>
            <person name="Fulton L."/>
            <person name="Fulton B."/>
            <person name="Courtney L."/>
            <person name="Fronick C."/>
            <person name="Harrison M."/>
            <person name="Strong C."/>
            <person name="Farmer C."/>
            <person name="Delahaunty K."/>
            <person name="Markovic C."/>
            <person name="Hall O."/>
            <person name="Minx P."/>
            <person name="Tomlinson C."/>
            <person name="Mitreva M."/>
            <person name="Nelson J."/>
            <person name="Hou S."/>
            <person name="Wollam A."/>
            <person name="Pepin K.H."/>
            <person name="Johnson M."/>
            <person name="Bhonagiri V."/>
            <person name="Zhang X."/>
            <person name="Suruliraj S."/>
            <person name="Warren W."/>
            <person name="Chinwalla A."/>
            <person name="Mardis E.R."/>
            <person name="Wilson R.K."/>
        </authorList>
    </citation>
    <scope>NUCLEOTIDE SEQUENCE [LARGE SCALE GENOMIC DNA]</scope>
    <source>
        <strain evidence="1 2">ATCC 23685</strain>
    </source>
</reference>
<organism evidence="1 2">
    <name type="scientific">Edwardsiella tarda ATCC 23685</name>
    <dbReference type="NCBI Taxonomy" id="500638"/>
    <lineage>
        <taxon>Bacteria</taxon>
        <taxon>Pseudomonadati</taxon>
        <taxon>Pseudomonadota</taxon>
        <taxon>Gammaproteobacteria</taxon>
        <taxon>Enterobacterales</taxon>
        <taxon>Hafniaceae</taxon>
        <taxon>Edwardsiella</taxon>
    </lineage>
</organism>
<evidence type="ECO:0000313" key="2">
    <source>
        <dbReference type="Proteomes" id="UP000003692"/>
    </source>
</evidence>
<dbReference type="EMBL" id="ADGK01000025">
    <property type="protein sequence ID" value="EFE24288.1"/>
    <property type="molecule type" value="Genomic_DNA"/>
</dbReference>
<evidence type="ECO:0000313" key="1">
    <source>
        <dbReference type="EMBL" id="EFE24288.1"/>
    </source>
</evidence>